<keyword evidence="5" id="KW-1185">Reference proteome</keyword>
<reference evidence="3" key="2">
    <citation type="submission" date="2023-02" db="EMBL/GenBank/DDBJ databases">
        <authorList>
            <person name="Sun Q."/>
            <person name="Mori K."/>
        </authorList>
    </citation>
    <scope>NUCLEOTIDE SEQUENCE</scope>
    <source>
        <strain evidence="3">NBRC 112290</strain>
    </source>
</reference>
<organism evidence="3 5">
    <name type="scientific">Litorihabitans aurantiacus</name>
    <dbReference type="NCBI Taxonomy" id="1930061"/>
    <lineage>
        <taxon>Bacteria</taxon>
        <taxon>Bacillati</taxon>
        <taxon>Actinomycetota</taxon>
        <taxon>Actinomycetes</taxon>
        <taxon>Micrococcales</taxon>
        <taxon>Beutenbergiaceae</taxon>
        <taxon>Litorihabitans</taxon>
    </lineage>
</organism>
<gene>
    <name evidence="2" type="ORF">GCM10025875_35030</name>
    <name evidence="3" type="ORF">GCM10025875_35760</name>
    <name evidence="4" type="ORF">GCM10025875_36290</name>
</gene>
<evidence type="ECO:0000313" key="5">
    <source>
        <dbReference type="Proteomes" id="UP001157161"/>
    </source>
</evidence>
<name>A0AA37XI72_9MICO</name>
<feature type="compositionally biased region" description="Polar residues" evidence="1">
    <location>
        <begin position="30"/>
        <end position="43"/>
    </location>
</feature>
<dbReference type="RefSeq" id="WP_284252365.1">
    <property type="nucleotide sequence ID" value="NZ_BSUM01000001.1"/>
</dbReference>
<dbReference type="Proteomes" id="UP001157161">
    <property type="component" value="Unassembled WGS sequence"/>
</dbReference>
<dbReference type="AlphaFoldDB" id="A0AA37XI72"/>
<dbReference type="EMBL" id="BSUM01000002">
    <property type="protein sequence ID" value="GMA33637.1"/>
    <property type="molecule type" value="Genomic_DNA"/>
</dbReference>
<evidence type="ECO:0000313" key="2">
    <source>
        <dbReference type="EMBL" id="GMA33511.1"/>
    </source>
</evidence>
<feature type="region of interest" description="Disordered" evidence="1">
    <location>
        <begin position="1"/>
        <end position="44"/>
    </location>
</feature>
<protein>
    <submittedName>
        <fullName evidence="3">Uncharacterized protein</fullName>
    </submittedName>
</protein>
<dbReference type="EMBL" id="BSUM01000002">
    <property type="protein sequence ID" value="GMA33584.1"/>
    <property type="molecule type" value="Genomic_DNA"/>
</dbReference>
<dbReference type="EMBL" id="BSUM01000001">
    <property type="protein sequence ID" value="GMA33511.1"/>
    <property type="molecule type" value="Genomic_DNA"/>
</dbReference>
<reference evidence="3" key="1">
    <citation type="journal article" date="2014" name="Int. J. Syst. Evol. Microbiol.">
        <title>Complete genome sequence of Corynebacterium casei LMG S-19264T (=DSM 44701T), isolated from a smear-ripened cheese.</title>
        <authorList>
            <consortium name="US DOE Joint Genome Institute (JGI-PGF)"/>
            <person name="Walter F."/>
            <person name="Albersmeier A."/>
            <person name="Kalinowski J."/>
            <person name="Ruckert C."/>
        </authorList>
    </citation>
    <scope>NUCLEOTIDE SEQUENCE</scope>
    <source>
        <strain evidence="3">NBRC 112290</strain>
    </source>
</reference>
<proteinExistence type="predicted"/>
<comment type="caution">
    <text evidence="3">The sequence shown here is derived from an EMBL/GenBank/DDBJ whole genome shotgun (WGS) entry which is preliminary data.</text>
</comment>
<sequence length="103" mass="10727">MATTTSKTTLDADVTKPSNTAPGDGPADTTDPTETAVSVTPQPNDEAMKVGTVNAVKPGPKVTRPRVDKSKSRVETYDAVRPDGTVVTVTHDIDTGETSTAEK</sequence>
<accession>A0AA37XI72</accession>
<evidence type="ECO:0000313" key="4">
    <source>
        <dbReference type="EMBL" id="GMA33637.1"/>
    </source>
</evidence>
<evidence type="ECO:0000313" key="3">
    <source>
        <dbReference type="EMBL" id="GMA33584.1"/>
    </source>
</evidence>
<evidence type="ECO:0000256" key="1">
    <source>
        <dbReference type="SAM" id="MobiDB-lite"/>
    </source>
</evidence>